<organism evidence="2 3">
    <name type="scientific">Mytilus galloprovincialis</name>
    <name type="common">Mediterranean mussel</name>
    <dbReference type="NCBI Taxonomy" id="29158"/>
    <lineage>
        <taxon>Eukaryota</taxon>
        <taxon>Metazoa</taxon>
        <taxon>Spiralia</taxon>
        <taxon>Lophotrochozoa</taxon>
        <taxon>Mollusca</taxon>
        <taxon>Bivalvia</taxon>
        <taxon>Autobranchia</taxon>
        <taxon>Pteriomorphia</taxon>
        <taxon>Mytilida</taxon>
        <taxon>Mytiloidea</taxon>
        <taxon>Mytilidae</taxon>
        <taxon>Mytilinae</taxon>
        <taxon>Mytilus</taxon>
    </lineage>
</organism>
<dbReference type="CDD" id="cd00096">
    <property type="entry name" value="Ig"/>
    <property type="match status" value="1"/>
</dbReference>
<keyword evidence="1" id="KW-1133">Transmembrane helix</keyword>
<evidence type="ECO:0000313" key="2">
    <source>
        <dbReference type="EMBL" id="VDI71938.1"/>
    </source>
</evidence>
<dbReference type="AlphaFoldDB" id="A0A8B6H088"/>
<proteinExistence type="predicted"/>
<dbReference type="OrthoDB" id="6197558at2759"/>
<keyword evidence="3" id="KW-1185">Reference proteome</keyword>
<name>A0A8B6H088_MYTGA</name>
<dbReference type="SUPFAM" id="SSF48726">
    <property type="entry name" value="Immunoglobulin"/>
    <property type="match status" value="1"/>
</dbReference>
<evidence type="ECO:0000313" key="3">
    <source>
        <dbReference type="Proteomes" id="UP000596742"/>
    </source>
</evidence>
<dbReference type="Proteomes" id="UP000596742">
    <property type="component" value="Unassembled WGS sequence"/>
</dbReference>
<evidence type="ECO:0008006" key="4">
    <source>
        <dbReference type="Google" id="ProtNLM"/>
    </source>
</evidence>
<dbReference type="Gene3D" id="2.60.40.10">
    <property type="entry name" value="Immunoglobulins"/>
    <property type="match status" value="1"/>
</dbReference>
<keyword evidence="1" id="KW-0472">Membrane</keyword>
<accession>A0A8B6H088</accession>
<dbReference type="InterPro" id="IPR036179">
    <property type="entry name" value="Ig-like_dom_sf"/>
</dbReference>
<comment type="caution">
    <text evidence="2">The sequence shown here is derived from an EMBL/GenBank/DDBJ whole genome shotgun (WGS) entry which is preliminary data.</text>
</comment>
<evidence type="ECO:0000256" key="1">
    <source>
        <dbReference type="SAM" id="Phobius"/>
    </source>
</evidence>
<reference evidence="2" key="1">
    <citation type="submission" date="2018-11" db="EMBL/GenBank/DDBJ databases">
        <authorList>
            <person name="Alioto T."/>
            <person name="Alioto T."/>
        </authorList>
    </citation>
    <scope>NUCLEOTIDE SEQUENCE</scope>
</reference>
<protein>
    <recommendedName>
        <fullName evidence="4">Ig-like domain-containing protein</fullName>
    </recommendedName>
</protein>
<keyword evidence="1" id="KW-0812">Transmembrane</keyword>
<feature type="transmembrane region" description="Helical" evidence="1">
    <location>
        <begin position="12"/>
        <end position="31"/>
    </location>
</feature>
<gene>
    <name evidence="2" type="ORF">MGAL_10B027824</name>
</gene>
<sequence>MDVILLPVYKSCFFAVFALLIFEISTVYTYVTLNFQPEIVRINQNISIECTVHGIDTINVKLTRQWSKGPDLICYNGHPIDSDKYTETLSYGNQFILHIRNVTESDVNCKYQCRYGFESNAKSIKSTKEHFEYPPDKEVRAIIHTNETDQRLTVNLHFEKVFPLPRCVALIG</sequence>
<dbReference type="InterPro" id="IPR013783">
    <property type="entry name" value="Ig-like_fold"/>
</dbReference>
<feature type="non-terminal residue" evidence="2">
    <location>
        <position position="172"/>
    </location>
</feature>
<dbReference type="EMBL" id="UYJE01009276">
    <property type="protein sequence ID" value="VDI71938.1"/>
    <property type="molecule type" value="Genomic_DNA"/>
</dbReference>